<dbReference type="Gene3D" id="3.30.420.10">
    <property type="entry name" value="Ribonuclease H-like superfamily/Ribonuclease H"/>
    <property type="match status" value="2"/>
</dbReference>
<dbReference type="GO" id="GO:0015074">
    <property type="term" value="P:DNA integration"/>
    <property type="evidence" value="ECO:0007669"/>
    <property type="project" value="TreeGrafter"/>
</dbReference>
<organism evidence="3 4">
    <name type="scientific">Rotaria socialis</name>
    <dbReference type="NCBI Taxonomy" id="392032"/>
    <lineage>
        <taxon>Eukaryota</taxon>
        <taxon>Metazoa</taxon>
        <taxon>Spiralia</taxon>
        <taxon>Gnathifera</taxon>
        <taxon>Rotifera</taxon>
        <taxon>Eurotatoria</taxon>
        <taxon>Bdelloidea</taxon>
        <taxon>Philodinida</taxon>
        <taxon>Philodinidae</taxon>
        <taxon>Rotaria</taxon>
    </lineage>
</organism>
<dbReference type="Gene3D" id="1.10.10.10">
    <property type="entry name" value="Winged helix-like DNA-binding domain superfamily/Winged helix DNA-binding domain"/>
    <property type="match status" value="1"/>
</dbReference>
<dbReference type="InterPro" id="IPR041426">
    <property type="entry name" value="Mos1_HTH"/>
</dbReference>
<dbReference type="Gene3D" id="1.10.10.1450">
    <property type="match status" value="1"/>
</dbReference>
<dbReference type="GO" id="GO:0003697">
    <property type="term" value="F:single-stranded DNA binding"/>
    <property type="evidence" value="ECO:0007669"/>
    <property type="project" value="TreeGrafter"/>
</dbReference>
<dbReference type="GO" id="GO:0044774">
    <property type="term" value="P:mitotic DNA integrity checkpoint signaling"/>
    <property type="evidence" value="ECO:0007669"/>
    <property type="project" value="TreeGrafter"/>
</dbReference>
<comment type="caution">
    <text evidence="3">The sequence shown here is derived from an EMBL/GenBank/DDBJ whole genome shotgun (WGS) entry which is preliminary data.</text>
</comment>
<gene>
    <name evidence="3" type="ORF">HFQ381_LOCUS29763</name>
</gene>
<dbReference type="GO" id="GO:0005634">
    <property type="term" value="C:nucleus"/>
    <property type="evidence" value="ECO:0007669"/>
    <property type="project" value="TreeGrafter"/>
</dbReference>
<proteinExistence type="predicted"/>
<evidence type="ECO:0000259" key="2">
    <source>
        <dbReference type="Pfam" id="PF17906"/>
    </source>
</evidence>
<reference evidence="3" key="1">
    <citation type="submission" date="2021-02" db="EMBL/GenBank/DDBJ databases">
        <authorList>
            <person name="Nowell W R."/>
        </authorList>
    </citation>
    <scope>NUCLEOTIDE SEQUENCE</scope>
</reference>
<dbReference type="GO" id="GO:0000014">
    <property type="term" value="F:single-stranded DNA endodeoxyribonuclease activity"/>
    <property type="evidence" value="ECO:0007669"/>
    <property type="project" value="TreeGrafter"/>
</dbReference>
<dbReference type="GO" id="GO:0042800">
    <property type="term" value="F:histone H3K4 methyltransferase activity"/>
    <property type="evidence" value="ECO:0007669"/>
    <property type="project" value="TreeGrafter"/>
</dbReference>
<protein>
    <recommendedName>
        <fullName evidence="2">Mos1 transposase HTH domain-containing protein</fullName>
    </recommendedName>
</protein>
<evidence type="ECO:0000256" key="1">
    <source>
        <dbReference type="SAM" id="MobiDB-lite"/>
    </source>
</evidence>
<dbReference type="EMBL" id="CAJOBO010004863">
    <property type="protein sequence ID" value="CAF4531692.1"/>
    <property type="molecule type" value="Genomic_DNA"/>
</dbReference>
<evidence type="ECO:0000313" key="4">
    <source>
        <dbReference type="Proteomes" id="UP000663851"/>
    </source>
</evidence>
<dbReference type="GO" id="GO:0000729">
    <property type="term" value="P:DNA double-strand break processing"/>
    <property type="evidence" value="ECO:0007669"/>
    <property type="project" value="TreeGrafter"/>
</dbReference>
<dbReference type="GO" id="GO:0000793">
    <property type="term" value="C:condensed chromosome"/>
    <property type="evidence" value="ECO:0007669"/>
    <property type="project" value="TreeGrafter"/>
</dbReference>
<dbReference type="InterPro" id="IPR036388">
    <property type="entry name" value="WH-like_DNA-bd_sf"/>
</dbReference>
<name>A0A820XFK2_9BILA</name>
<dbReference type="InterPro" id="IPR052709">
    <property type="entry name" value="Transposase-MT_Hybrid"/>
</dbReference>
<dbReference type="GO" id="GO:0046975">
    <property type="term" value="F:histone H3K36 methyltransferase activity"/>
    <property type="evidence" value="ECO:0007669"/>
    <property type="project" value="TreeGrafter"/>
</dbReference>
<dbReference type="GO" id="GO:0003690">
    <property type="term" value="F:double-stranded DNA binding"/>
    <property type="evidence" value="ECO:0007669"/>
    <property type="project" value="TreeGrafter"/>
</dbReference>
<evidence type="ECO:0000313" key="3">
    <source>
        <dbReference type="EMBL" id="CAF4531692.1"/>
    </source>
</evidence>
<feature type="domain" description="Mos1 transposase HTH" evidence="2">
    <location>
        <begin position="5"/>
        <end position="54"/>
    </location>
</feature>
<dbReference type="Pfam" id="PF17906">
    <property type="entry name" value="HTH_48"/>
    <property type="match status" value="1"/>
</dbReference>
<feature type="compositionally biased region" description="Basic and acidic residues" evidence="1">
    <location>
        <begin position="177"/>
        <end position="191"/>
    </location>
</feature>
<dbReference type="GO" id="GO:0006303">
    <property type="term" value="P:double-strand break repair via nonhomologous end joining"/>
    <property type="evidence" value="ECO:0007669"/>
    <property type="project" value="TreeGrafter"/>
</dbReference>
<dbReference type="GO" id="GO:0035861">
    <property type="term" value="C:site of double-strand break"/>
    <property type="evidence" value="ECO:0007669"/>
    <property type="project" value="TreeGrafter"/>
</dbReference>
<dbReference type="InterPro" id="IPR036397">
    <property type="entry name" value="RNaseH_sf"/>
</dbReference>
<dbReference type="AlphaFoldDB" id="A0A820XFK2"/>
<dbReference type="GO" id="GO:0031297">
    <property type="term" value="P:replication fork processing"/>
    <property type="evidence" value="ECO:0007669"/>
    <property type="project" value="TreeGrafter"/>
</dbReference>
<accession>A0A820XFK2</accession>
<dbReference type="PANTHER" id="PTHR46060">
    <property type="entry name" value="MARINER MOS1 TRANSPOSASE-LIKE PROTEIN"/>
    <property type="match status" value="1"/>
</dbReference>
<dbReference type="GO" id="GO:0044547">
    <property type="term" value="F:DNA topoisomerase binding"/>
    <property type="evidence" value="ECO:0007669"/>
    <property type="project" value="TreeGrafter"/>
</dbReference>
<sequence>MSEIPIHIRHCILYEFQLGNNASAAARNICAALGEGAVADRTCRYWFKRFREGDMSLEDRPKSGRPLESDIERLKGLIEGNPRLTTRDLSAMLGCNQSTIDRHLHEMGKVNKLETWVPHQLTSDNIQQRITICNSLLSKRNRQRFLQQIVSGYEKWVLYVNHTRKHQWVNPEDLPESEPKSDLHPKKANRPEKRKIRLLPDSAKPHVSKFSRQKLEEIGWEVLPHPPYLPDLAPSGYHLFRSFSNHLVKKHFDDQAHLKSDLETFFLSLRKKFFEDDILDLPKRWEGRANQGRIQRKRRRNSCPDSSSIVWRGLLAPTIINETQTKLTEEEHQIFKLGLQFIYNDPKTASRRCATELAILKIEQFIAELNIILQNVHNTPISNTYRQQKQQHKIISYVKSFAR</sequence>
<feature type="region of interest" description="Disordered" evidence="1">
    <location>
        <begin position="170"/>
        <end position="193"/>
    </location>
</feature>
<dbReference type="Proteomes" id="UP000663851">
    <property type="component" value="Unassembled WGS sequence"/>
</dbReference>
<dbReference type="PANTHER" id="PTHR46060:SF2">
    <property type="entry name" value="HISTONE-LYSINE N-METHYLTRANSFERASE SETMAR"/>
    <property type="match status" value="1"/>
</dbReference>